<comment type="subcellular location">
    <subcellularLocation>
        <location evidence="3">Cytoplasm</location>
    </subcellularLocation>
</comment>
<organism evidence="6 7">
    <name type="scientific">Mycoplasmopsis felis</name>
    <dbReference type="NCBI Taxonomy" id="33923"/>
    <lineage>
        <taxon>Bacteria</taxon>
        <taxon>Bacillati</taxon>
        <taxon>Mycoplasmatota</taxon>
        <taxon>Mycoplasmoidales</taxon>
        <taxon>Metamycoplasmataceae</taxon>
        <taxon>Mycoplasmopsis</taxon>
    </lineage>
</organism>
<dbReference type="GO" id="GO:0046872">
    <property type="term" value="F:metal ion binding"/>
    <property type="evidence" value="ECO:0007669"/>
    <property type="project" value="UniProtKB-KW"/>
</dbReference>
<comment type="subunit">
    <text evidence="3">Monomer. Associates with 30S ribosomal subunit, binds 16S rRNA.</text>
</comment>
<dbReference type="CDD" id="cd01854">
    <property type="entry name" value="YjeQ_EngC"/>
    <property type="match status" value="1"/>
</dbReference>
<comment type="similarity">
    <text evidence="3">Belongs to the TRAFAC class YlqF/YawG GTPase family. RsgA subfamily.</text>
</comment>
<dbReference type="Pfam" id="PF03193">
    <property type="entry name" value="RsgA_GTPase"/>
    <property type="match status" value="1"/>
</dbReference>
<dbReference type="Gene3D" id="3.40.50.300">
    <property type="entry name" value="P-loop containing nucleotide triphosphate hydrolases"/>
    <property type="match status" value="1"/>
</dbReference>
<comment type="cofactor">
    <cofactor evidence="3">
        <name>Zn(2+)</name>
        <dbReference type="ChEBI" id="CHEBI:29105"/>
    </cofactor>
    <text evidence="3">Binds 1 zinc ion per subunit.</text>
</comment>
<reference evidence="6 7" key="1">
    <citation type="submission" date="2020-01" db="EMBL/GenBank/DDBJ databases">
        <title>Complete genome sequence of Mycoplasma felis strain Myco-2.</title>
        <authorList>
            <person name="Kinoshita Y."/>
            <person name="Niwa H."/>
            <person name="Uchida-Fujii E."/>
            <person name="Nukada T."/>
        </authorList>
    </citation>
    <scope>NUCLEOTIDE SEQUENCE [LARGE SCALE GENOMIC DNA]</scope>
    <source>
        <strain evidence="6 7">Myco-2</strain>
    </source>
</reference>
<proteinExistence type="inferred from homology"/>
<feature type="binding site" evidence="3">
    <location>
        <begin position="108"/>
        <end position="111"/>
    </location>
    <ligand>
        <name>GTP</name>
        <dbReference type="ChEBI" id="CHEBI:37565"/>
    </ligand>
</feature>
<feature type="domain" description="EngC GTPase" evidence="4">
    <location>
        <begin position="68"/>
        <end position="212"/>
    </location>
</feature>
<keyword evidence="3" id="KW-0690">Ribosome biogenesis</keyword>
<dbReference type="EC" id="3.6.1.-" evidence="3"/>
<feature type="binding site" evidence="3">
    <location>
        <position position="244"/>
    </location>
    <ligand>
        <name>Zn(2+)</name>
        <dbReference type="ChEBI" id="CHEBI:29105"/>
    </ligand>
</feature>
<dbReference type="InterPro" id="IPR010914">
    <property type="entry name" value="RsgA_GTPase_dom"/>
</dbReference>
<keyword evidence="3" id="KW-0862">Zinc</keyword>
<dbReference type="PANTHER" id="PTHR32120">
    <property type="entry name" value="SMALL RIBOSOMAL SUBUNIT BIOGENESIS GTPASE RSGA"/>
    <property type="match status" value="1"/>
</dbReference>
<dbReference type="GO" id="GO:0042274">
    <property type="term" value="P:ribosomal small subunit biogenesis"/>
    <property type="evidence" value="ECO:0007669"/>
    <property type="project" value="UniProtKB-UniRule"/>
</dbReference>
<dbReference type="GO" id="GO:0019843">
    <property type="term" value="F:rRNA binding"/>
    <property type="evidence" value="ECO:0007669"/>
    <property type="project" value="UniProtKB-KW"/>
</dbReference>
<feature type="binding site" evidence="3">
    <location>
        <begin position="158"/>
        <end position="166"/>
    </location>
    <ligand>
        <name>GTP</name>
        <dbReference type="ChEBI" id="CHEBI:37565"/>
    </ligand>
</feature>
<keyword evidence="3" id="KW-0699">rRNA-binding</keyword>
<feature type="binding site" evidence="3">
    <location>
        <position position="237"/>
    </location>
    <ligand>
        <name>Zn(2+)</name>
        <dbReference type="ChEBI" id="CHEBI:29105"/>
    </ligand>
</feature>
<comment type="function">
    <text evidence="3">One of several proteins that assist in the late maturation steps of the functional core of the 30S ribosomal subunit. Helps release RbfA from mature subunits. May play a role in the assembly of ribosomal proteins into the subunit. Circularly permuted GTPase that catalyzes slow GTP hydrolysis, GTPase activity is stimulated by the 30S ribosomal subunit.</text>
</comment>
<keyword evidence="3" id="KW-0694">RNA-binding</keyword>
<evidence type="ECO:0000256" key="1">
    <source>
        <dbReference type="ARBA" id="ARBA00022741"/>
    </source>
</evidence>
<dbReference type="InterPro" id="IPR004881">
    <property type="entry name" value="Ribosome_biogen_GTPase_RsgA"/>
</dbReference>
<dbReference type="GO" id="GO:0003924">
    <property type="term" value="F:GTPase activity"/>
    <property type="evidence" value="ECO:0007669"/>
    <property type="project" value="UniProtKB-UniRule"/>
</dbReference>
<dbReference type="AlphaFoldDB" id="A0A809RUZ4"/>
<dbReference type="Gene3D" id="1.10.40.50">
    <property type="entry name" value="Probable gtpase engc, domain 3"/>
    <property type="match status" value="1"/>
</dbReference>
<name>A0A809RUZ4_9BACT</name>
<feature type="binding site" evidence="3">
    <location>
        <position position="252"/>
    </location>
    <ligand>
        <name>Zn(2+)</name>
        <dbReference type="ChEBI" id="CHEBI:29105"/>
    </ligand>
</feature>
<dbReference type="PANTHER" id="PTHR32120:SF11">
    <property type="entry name" value="SMALL RIBOSOMAL SUBUNIT BIOGENESIS GTPASE RSGA 1, MITOCHONDRIAL-RELATED"/>
    <property type="match status" value="1"/>
</dbReference>
<protein>
    <recommendedName>
        <fullName evidence="3">Small ribosomal subunit biogenesis GTPase RsgA</fullName>
        <ecNumber evidence="3">3.6.1.-</ecNumber>
    </recommendedName>
</protein>
<dbReference type="GO" id="GO:0005737">
    <property type="term" value="C:cytoplasm"/>
    <property type="evidence" value="ECO:0007669"/>
    <property type="project" value="UniProtKB-SubCell"/>
</dbReference>
<sequence>MEQIYKIFSIVSGRYLIKNNENEQWVYAAGKLRYQEQTPLVGDDIILENNTITKILDRKNSFIRPKVANIDQIFIFMSIKEPNFLSYLVDKYMSIIENKNIIPILCITKTDLDTNQAKEWETQYKNMGYEVVLINNENPSYIQKINKLMTNKYSVFMGQSGVGKTTTLNILGNLNYQTQEISKSLGRGKHTTRTTYITKINQGWLIDTPGFSSFDLNISKLELAQSFKVFNELSKLCKFRSCLHLEEETKDCAIKQKIDTKEIPLFRYQNYVKLLTEIQNERK</sequence>
<dbReference type="NCBIfam" id="TIGR00157">
    <property type="entry name" value="ribosome small subunit-dependent GTPase A"/>
    <property type="match status" value="1"/>
</dbReference>
<evidence type="ECO:0000313" key="6">
    <source>
        <dbReference type="EMBL" id="BBU47460.1"/>
    </source>
</evidence>
<keyword evidence="3" id="KW-0963">Cytoplasm</keyword>
<evidence type="ECO:0000313" key="7">
    <source>
        <dbReference type="Proteomes" id="UP000464317"/>
    </source>
</evidence>
<evidence type="ECO:0000259" key="4">
    <source>
        <dbReference type="PROSITE" id="PS50936"/>
    </source>
</evidence>
<evidence type="ECO:0000256" key="2">
    <source>
        <dbReference type="ARBA" id="ARBA00023134"/>
    </source>
</evidence>
<dbReference type="GO" id="GO:0005525">
    <property type="term" value="F:GTP binding"/>
    <property type="evidence" value="ECO:0007669"/>
    <property type="project" value="UniProtKB-UniRule"/>
</dbReference>
<dbReference type="InterPro" id="IPR027417">
    <property type="entry name" value="P-loop_NTPase"/>
</dbReference>
<dbReference type="HAMAP" id="MF_01820">
    <property type="entry name" value="GTPase_RsgA"/>
    <property type="match status" value="1"/>
</dbReference>
<evidence type="ECO:0000259" key="5">
    <source>
        <dbReference type="PROSITE" id="PS51721"/>
    </source>
</evidence>
<keyword evidence="2 3" id="KW-0342">GTP-binding</keyword>
<evidence type="ECO:0000256" key="3">
    <source>
        <dbReference type="HAMAP-Rule" id="MF_01820"/>
    </source>
</evidence>
<dbReference type="PROSITE" id="PS51721">
    <property type="entry name" value="G_CP"/>
    <property type="match status" value="1"/>
</dbReference>
<keyword evidence="3" id="KW-0378">Hydrolase</keyword>
<dbReference type="EMBL" id="AP022325">
    <property type="protein sequence ID" value="BBU47460.1"/>
    <property type="molecule type" value="Genomic_DNA"/>
</dbReference>
<dbReference type="KEGG" id="mfel:JPM2_1530"/>
<dbReference type="SUPFAM" id="SSF52540">
    <property type="entry name" value="P-loop containing nucleoside triphosphate hydrolases"/>
    <property type="match status" value="1"/>
</dbReference>
<gene>
    <name evidence="3 6" type="primary">rsgA</name>
    <name evidence="6" type="ORF">JPM2_1530</name>
</gene>
<dbReference type="Proteomes" id="UP000464317">
    <property type="component" value="Chromosome"/>
</dbReference>
<dbReference type="PROSITE" id="PS50936">
    <property type="entry name" value="ENGC_GTPASE"/>
    <property type="match status" value="1"/>
</dbReference>
<keyword evidence="1 3" id="KW-0547">Nucleotide-binding</keyword>
<feature type="domain" description="CP-type G" evidence="5">
    <location>
        <begin position="59"/>
        <end position="214"/>
    </location>
</feature>
<keyword evidence="3" id="KW-0479">Metal-binding</keyword>
<accession>A0A809RUZ4</accession>
<feature type="binding site" evidence="3">
    <location>
        <position position="242"/>
    </location>
    <ligand>
        <name>Zn(2+)</name>
        <dbReference type="ChEBI" id="CHEBI:29105"/>
    </ligand>
</feature>
<dbReference type="InterPro" id="IPR030378">
    <property type="entry name" value="G_CP_dom"/>
</dbReference>
<keyword evidence="7" id="KW-1185">Reference proteome</keyword>
<dbReference type="RefSeq" id="WP_161552976.1">
    <property type="nucleotide sequence ID" value="NZ_AP022325.1"/>
</dbReference>